<name>A0A6J5T8S9_9CAUD</name>
<protein>
    <submittedName>
        <fullName evidence="2">Uncharacterized protein</fullName>
    </submittedName>
</protein>
<evidence type="ECO:0000313" key="2">
    <source>
        <dbReference type="EMBL" id="CAB4241090.1"/>
    </source>
</evidence>
<gene>
    <name evidence="2" type="ORF">UFOVP22_59</name>
</gene>
<accession>A0A6J5T8S9</accession>
<reference evidence="2" key="1">
    <citation type="submission" date="2020-05" db="EMBL/GenBank/DDBJ databases">
        <authorList>
            <person name="Chiriac C."/>
            <person name="Salcher M."/>
            <person name="Ghai R."/>
            <person name="Kavagutti S V."/>
        </authorList>
    </citation>
    <scope>NUCLEOTIDE SEQUENCE</scope>
</reference>
<feature type="region of interest" description="Disordered" evidence="1">
    <location>
        <begin position="245"/>
        <end position="271"/>
    </location>
</feature>
<sequence length="912" mass="91421">MAIYRGPGGPGDATTDVSSQATLAVNAANAAIAAETQANLSAASALASATIATDKATIATDKATIATNEADVATAQAIIATTQAGISTTQATNSAASAASALAIYGNTTAMNNAVTAASTSASNSATSATNASNSATTATTQAGLANTSANTATSQATTATYQAGVSAAQATIASSQATIATTQAGIATTQASNAAISANNATTSANAASISASNANTSANSATTSATSATASALSATNSATSATTSATSATNSATSATSSATTSGNNATNATASATSASALASAASTSATNSANSAAQSAASAASAAAIVLGVSSNRASIRPSLLLDFANTRQLDPRITFARASTATYYDGKTTAMAEQNLLTYSEQFDNAIWTKSATTISADTIVAPDGNTTADNAISSIANSTHAILRTSNTIIVANNPLNTSIFVKPNGYNFVTLRLDDGGGTGLYAGFNVSTGVISTAVTAISTGWSSLSASITSVGNGWYRCSISGTPSVTTARVVIFIDNAISSGGASYIGDGTSGISLWGAQLEQRSAVTAYTPTTTVPITNYIPALQTAASGVARFDCNPTTSESLGLLIEEQRTNLLTYSDQFDNAAWTKTRSTITSNYAIAPDGTQTADALIEDSSNNSHFVNNGATVVNGALYTASIYAKANQRGYLSLVVIASTAASNTFFNLTNGTIVSTSANATSSITAVGNGWYRCSISVTVSSTGISVYPGISADGITSSYQGNGYSGIYIWGAQLEAGSFATSYIPTVASQVTRIADQASMTGNNFSSWYRQDEGSWYAEALSKGNLGNSPAIFGDTISYQGQIFMSTTTFGYYNGTNSISTNVTPSQITSNKVAISGTGLVRTICANGATVVSSNTPLLTTALNGLRIGSILAAGNNNINGTIKKISFYPKALTNTELQGLTS</sequence>
<organism evidence="2">
    <name type="scientific">uncultured Caudovirales phage</name>
    <dbReference type="NCBI Taxonomy" id="2100421"/>
    <lineage>
        <taxon>Viruses</taxon>
        <taxon>Duplodnaviria</taxon>
        <taxon>Heunggongvirae</taxon>
        <taxon>Uroviricota</taxon>
        <taxon>Caudoviricetes</taxon>
        <taxon>Peduoviridae</taxon>
        <taxon>Maltschvirus</taxon>
        <taxon>Maltschvirus maltsch</taxon>
    </lineage>
</organism>
<evidence type="ECO:0000256" key="1">
    <source>
        <dbReference type="SAM" id="MobiDB-lite"/>
    </source>
</evidence>
<dbReference type="EMBL" id="LR797818">
    <property type="protein sequence ID" value="CAB4241090.1"/>
    <property type="molecule type" value="Genomic_DNA"/>
</dbReference>
<proteinExistence type="predicted"/>